<dbReference type="EMBL" id="LTAI01000105">
    <property type="protein sequence ID" value="ORD99832.1"/>
    <property type="molecule type" value="Genomic_DNA"/>
</dbReference>
<evidence type="ECO:0000313" key="4">
    <source>
        <dbReference type="Proteomes" id="UP000192501"/>
    </source>
</evidence>
<comment type="caution">
    <text evidence="3">The sequence shown here is derived from an EMBL/GenBank/DDBJ whole genome shotgun (WGS) entry which is preliminary data.</text>
</comment>
<dbReference type="VEuPathDB" id="MicrosporidiaDB:HERIO_375"/>
<feature type="region of interest" description="Disordered" evidence="1">
    <location>
        <begin position="35"/>
        <end position="54"/>
    </location>
</feature>
<dbReference type="InterPro" id="IPR058345">
    <property type="entry name" value="DUF8032"/>
</dbReference>
<protein>
    <recommendedName>
        <fullName evidence="2">DUF8032 domain-containing protein</fullName>
    </recommendedName>
</protein>
<feature type="domain" description="DUF8032" evidence="2">
    <location>
        <begin position="95"/>
        <end position="178"/>
    </location>
</feature>
<evidence type="ECO:0000259" key="2">
    <source>
        <dbReference type="Pfam" id="PF26087"/>
    </source>
</evidence>
<dbReference type="AlphaFoldDB" id="A0A1X0QJ96"/>
<accession>A0A1X0QJ96</accession>
<gene>
    <name evidence="3" type="ORF">A0H76_93</name>
</gene>
<dbReference type="Proteomes" id="UP000192501">
    <property type="component" value="Unassembled WGS sequence"/>
</dbReference>
<feature type="domain" description="DUF8032" evidence="2">
    <location>
        <begin position="211"/>
        <end position="291"/>
    </location>
</feature>
<reference evidence="3 4" key="1">
    <citation type="journal article" date="2017" name="Environ. Microbiol.">
        <title>Decay of the glycolytic pathway and adaptation to intranuclear parasitism within Enterocytozoonidae microsporidia.</title>
        <authorList>
            <person name="Wiredu Boakye D."/>
            <person name="Jaroenlak P."/>
            <person name="Prachumwat A."/>
            <person name="Williams T.A."/>
            <person name="Bateman K.S."/>
            <person name="Itsathitphaisarn O."/>
            <person name="Sritunyalucksana K."/>
            <person name="Paszkiewicz K.H."/>
            <person name="Moore K.A."/>
            <person name="Stentiford G.D."/>
            <person name="Williams B.A."/>
        </authorList>
    </citation>
    <scope>NUCLEOTIDE SEQUENCE [LARGE SCALE GENOMIC DNA]</scope>
    <source>
        <strain evidence="4">canceri</strain>
    </source>
</reference>
<dbReference type="VEuPathDB" id="MicrosporidiaDB:HERIO_376"/>
<sequence>MENEFNKITTSNDKKIKFIEEDSVYNYENLENVAPKKKRERKKRDETTRRNVNRKNVNLPASQPYVKIIDGEEKMAFKYNTRLSESALSQIPKESIVEDEFTIYFNVESVDITSLNEKFKMDNCVYPRANVPIERYAGNRWSYETECNKLAWQLVSLNSSILYGRKGLIQRAVDSYRYLTKSSKGSKYYRNELFNGEIEKRKKISNLQSVGQFEYTYKRTQRKCKVFLNINHIDFDQINDKTKSKYSVFVEDYDENSFGKPVMEYKNEDNILAIKLGYLNVENTGFQNAIKLIGVTNAIRGLIEIYKSRKEEVVDINDEEIENVVKVTLDKAIEEYDGNVKDYYYNLNNKT</sequence>
<organism evidence="3 4">
    <name type="scientific">Hepatospora eriocheir</name>
    <dbReference type="NCBI Taxonomy" id="1081669"/>
    <lineage>
        <taxon>Eukaryota</taxon>
        <taxon>Fungi</taxon>
        <taxon>Fungi incertae sedis</taxon>
        <taxon>Microsporidia</taxon>
        <taxon>Hepatosporidae</taxon>
        <taxon>Hepatospora</taxon>
    </lineage>
</organism>
<evidence type="ECO:0000313" key="3">
    <source>
        <dbReference type="EMBL" id="ORD99832.1"/>
    </source>
</evidence>
<evidence type="ECO:0000256" key="1">
    <source>
        <dbReference type="SAM" id="MobiDB-lite"/>
    </source>
</evidence>
<dbReference type="VEuPathDB" id="MicrosporidiaDB:A0H76_93"/>
<dbReference type="Pfam" id="PF26087">
    <property type="entry name" value="DUF8032"/>
    <property type="match status" value="2"/>
</dbReference>
<name>A0A1X0QJ96_9MICR</name>
<proteinExistence type="predicted"/>